<evidence type="ECO:0008006" key="4">
    <source>
        <dbReference type="Google" id="ProtNLM"/>
    </source>
</evidence>
<evidence type="ECO:0000313" key="2">
    <source>
        <dbReference type="EMBL" id="GGH75197.1"/>
    </source>
</evidence>
<name>A0A917J0E4_9BACT</name>
<dbReference type="AlphaFoldDB" id="A0A917J0E4"/>
<accession>A0A917J0E4</accession>
<keyword evidence="1" id="KW-0732">Signal</keyword>
<evidence type="ECO:0000256" key="1">
    <source>
        <dbReference type="SAM" id="SignalP"/>
    </source>
</evidence>
<sequence length="290" mass="31543">MKMRRLINILPVCAIAVLLLAGASSCKKDDKVYTPPEQANFINNTSGTYFVTGPTIDYVIPVAVTTVADHERTITIAVSSPTGAVEGTQYTLTKKSIKIPAGKVFDSSMVLQGKFDVYKDDARRDTLIFTITGEGVPASSYNNQFVLLMRGPCQDYEVEDLNIMSGDYARTYEDGGSYGPYSSSITNVQTLTATTGTAKINKLYESYSGVTINFDWSNPDDVKVTIPYQQTDKLYAAGQPIWVRSTPGSTNTFSVCTQTLTLHIDIIVRIAATGAVLGALAQDYDITMAR</sequence>
<feature type="signal peptide" evidence="1">
    <location>
        <begin position="1"/>
        <end position="28"/>
    </location>
</feature>
<dbReference type="Proteomes" id="UP000627292">
    <property type="component" value="Unassembled WGS sequence"/>
</dbReference>
<dbReference type="PROSITE" id="PS51257">
    <property type="entry name" value="PROKAR_LIPOPROTEIN"/>
    <property type="match status" value="1"/>
</dbReference>
<protein>
    <recommendedName>
        <fullName evidence="4">Calx-beta domain-containing protein</fullName>
    </recommendedName>
</protein>
<reference evidence="2" key="2">
    <citation type="submission" date="2020-09" db="EMBL/GenBank/DDBJ databases">
        <authorList>
            <person name="Sun Q."/>
            <person name="Zhou Y."/>
        </authorList>
    </citation>
    <scope>NUCLEOTIDE SEQUENCE</scope>
    <source>
        <strain evidence="2">CGMCC 1.15290</strain>
    </source>
</reference>
<dbReference type="EMBL" id="BMIB01000004">
    <property type="protein sequence ID" value="GGH75197.1"/>
    <property type="molecule type" value="Genomic_DNA"/>
</dbReference>
<organism evidence="2 3">
    <name type="scientific">Filimonas zeae</name>
    <dbReference type="NCBI Taxonomy" id="1737353"/>
    <lineage>
        <taxon>Bacteria</taxon>
        <taxon>Pseudomonadati</taxon>
        <taxon>Bacteroidota</taxon>
        <taxon>Chitinophagia</taxon>
        <taxon>Chitinophagales</taxon>
        <taxon>Chitinophagaceae</taxon>
        <taxon>Filimonas</taxon>
    </lineage>
</organism>
<proteinExistence type="predicted"/>
<reference evidence="2" key="1">
    <citation type="journal article" date="2014" name="Int. J. Syst. Evol. Microbiol.">
        <title>Complete genome sequence of Corynebacterium casei LMG S-19264T (=DSM 44701T), isolated from a smear-ripened cheese.</title>
        <authorList>
            <consortium name="US DOE Joint Genome Institute (JGI-PGF)"/>
            <person name="Walter F."/>
            <person name="Albersmeier A."/>
            <person name="Kalinowski J."/>
            <person name="Ruckert C."/>
        </authorList>
    </citation>
    <scope>NUCLEOTIDE SEQUENCE</scope>
    <source>
        <strain evidence="2">CGMCC 1.15290</strain>
    </source>
</reference>
<evidence type="ECO:0000313" key="3">
    <source>
        <dbReference type="Proteomes" id="UP000627292"/>
    </source>
</evidence>
<comment type="caution">
    <text evidence="2">The sequence shown here is derived from an EMBL/GenBank/DDBJ whole genome shotgun (WGS) entry which is preliminary data.</text>
</comment>
<keyword evidence="3" id="KW-1185">Reference proteome</keyword>
<gene>
    <name evidence="2" type="ORF">GCM10011379_38510</name>
</gene>
<feature type="chain" id="PRO_5037736538" description="Calx-beta domain-containing protein" evidence="1">
    <location>
        <begin position="29"/>
        <end position="290"/>
    </location>
</feature>